<evidence type="ECO:0000313" key="2">
    <source>
        <dbReference type="Proteomes" id="UP000652013"/>
    </source>
</evidence>
<gene>
    <name evidence="1" type="ORF">Sya03_24290</name>
</gene>
<organism evidence="1 2">
    <name type="scientific">Spirilliplanes yamanashiensis</name>
    <dbReference type="NCBI Taxonomy" id="42233"/>
    <lineage>
        <taxon>Bacteria</taxon>
        <taxon>Bacillati</taxon>
        <taxon>Actinomycetota</taxon>
        <taxon>Actinomycetes</taxon>
        <taxon>Micromonosporales</taxon>
        <taxon>Micromonosporaceae</taxon>
        <taxon>Spirilliplanes</taxon>
    </lineage>
</organism>
<dbReference type="PIRSF" id="PIRSF002703">
    <property type="entry name" value="Thaumatin"/>
    <property type="match status" value="1"/>
</dbReference>
<protein>
    <recommendedName>
        <fullName evidence="3">Thaumatin pathogenesis-like protein</fullName>
    </recommendedName>
</protein>
<proteinExistence type="predicted"/>
<evidence type="ECO:0000313" key="1">
    <source>
        <dbReference type="EMBL" id="GIJ03077.1"/>
    </source>
</evidence>
<dbReference type="SMART" id="SM00205">
    <property type="entry name" value="THN"/>
    <property type="match status" value="1"/>
</dbReference>
<dbReference type="Pfam" id="PF00314">
    <property type="entry name" value="Thaumatin"/>
    <property type="match status" value="1"/>
</dbReference>
<dbReference type="AlphaFoldDB" id="A0A8J3Y874"/>
<dbReference type="InterPro" id="IPR001938">
    <property type="entry name" value="Thaumatin"/>
</dbReference>
<dbReference type="RefSeq" id="WP_203938368.1">
    <property type="nucleotide sequence ID" value="NZ_BAAAGJ010000005.1"/>
</dbReference>
<accession>A0A8J3Y874</accession>
<dbReference type="SUPFAM" id="SSF49870">
    <property type="entry name" value="Osmotin, thaumatin-like protein"/>
    <property type="match status" value="1"/>
</dbReference>
<sequence>MPKRPPLRAALAAAAVLVSVAAGLIGLEPARAGAQPTVTFVNRSAETIWIGSGVSDNPVDSSAAITGLPVLAPGETSAPVVIPTDSPAGHWRGRFFARQRCAGEPGSTFRCVAGDCGNLADRCLTAPSPVSLAEFNFDPKDAWAPWYNVSYVDGVNLPVTIAPDGVPPATQGACATMGCATPMFTAGDCPGALSADGLVCAQRTVAERDDGTTPYATEIKKRCPSAYSWSRDGEATNSSPVVNCIGCSGFTVTFHANA</sequence>
<dbReference type="InterPro" id="IPR037176">
    <property type="entry name" value="Osmotin/thaumatin-like_sf"/>
</dbReference>
<reference evidence="1" key="1">
    <citation type="submission" date="2021-01" db="EMBL/GenBank/DDBJ databases">
        <title>Whole genome shotgun sequence of Spirilliplanes yamanashiensis NBRC 15828.</title>
        <authorList>
            <person name="Komaki H."/>
            <person name="Tamura T."/>
        </authorList>
    </citation>
    <scope>NUCLEOTIDE SEQUENCE</scope>
    <source>
        <strain evidence="1">NBRC 15828</strain>
    </source>
</reference>
<dbReference type="PROSITE" id="PS51367">
    <property type="entry name" value="THAUMATIN_2"/>
    <property type="match status" value="1"/>
</dbReference>
<evidence type="ECO:0008006" key="3">
    <source>
        <dbReference type="Google" id="ProtNLM"/>
    </source>
</evidence>
<dbReference type="Proteomes" id="UP000652013">
    <property type="component" value="Unassembled WGS sequence"/>
</dbReference>
<dbReference type="PANTHER" id="PTHR31048">
    <property type="entry name" value="OS03G0233200 PROTEIN"/>
    <property type="match status" value="1"/>
</dbReference>
<dbReference type="EMBL" id="BOOY01000018">
    <property type="protein sequence ID" value="GIJ03077.1"/>
    <property type="molecule type" value="Genomic_DNA"/>
</dbReference>
<keyword evidence="2" id="KW-1185">Reference proteome</keyword>
<dbReference type="Gene3D" id="2.60.110.10">
    <property type="entry name" value="Thaumatin"/>
    <property type="match status" value="1"/>
</dbReference>
<name>A0A8J3Y874_9ACTN</name>
<comment type="caution">
    <text evidence="1">The sequence shown here is derived from an EMBL/GenBank/DDBJ whole genome shotgun (WGS) entry which is preliminary data.</text>
</comment>